<name>A0A0R3PPR2_ANGCS</name>
<sequence>MLREGPVGPARSRIKREEETASGWNRKLLAILHIRVARLEHDTEKMTQKRMKQHNHCDQVKDLVAEINWYTCKTSSIEDDDVRETVDAGWLSPTAIRVLNRTTRKHLKATPPLTFNQPATFQRIRLASSNGIFLMKSTVPMLENKSDLMTDFKAFPNYT</sequence>
<gene>
    <name evidence="1" type="ORF">ACOC_LOCUS7217</name>
</gene>
<protein>
    <submittedName>
        <fullName evidence="1 3">Uncharacterized protein</fullName>
    </submittedName>
</protein>
<dbReference type="AlphaFoldDB" id="A0A0R3PPR2"/>
<evidence type="ECO:0000313" key="3">
    <source>
        <dbReference type="WBParaSite" id="ACOC_0000721601-mRNA-1"/>
    </source>
</evidence>
<reference evidence="3" key="1">
    <citation type="submission" date="2017-02" db="UniProtKB">
        <authorList>
            <consortium name="WormBaseParasite"/>
        </authorList>
    </citation>
    <scope>IDENTIFICATION</scope>
</reference>
<evidence type="ECO:0000313" key="2">
    <source>
        <dbReference type="Proteomes" id="UP000267027"/>
    </source>
</evidence>
<reference evidence="1 2" key="2">
    <citation type="submission" date="2018-11" db="EMBL/GenBank/DDBJ databases">
        <authorList>
            <consortium name="Pathogen Informatics"/>
        </authorList>
    </citation>
    <scope>NUCLEOTIDE SEQUENCE [LARGE SCALE GENOMIC DNA]</scope>
    <source>
        <strain evidence="1 2">Costa Rica</strain>
    </source>
</reference>
<dbReference type="Proteomes" id="UP000267027">
    <property type="component" value="Unassembled WGS sequence"/>
</dbReference>
<dbReference type="EMBL" id="UYYA01004016">
    <property type="protein sequence ID" value="VDM58802.1"/>
    <property type="molecule type" value="Genomic_DNA"/>
</dbReference>
<keyword evidence="2" id="KW-1185">Reference proteome</keyword>
<accession>A0A0R3PPR2</accession>
<proteinExistence type="predicted"/>
<evidence type="ECO:0000313" key="1">
    <source>
        <dbReference type="EMBL" id="VDM58802.1"/>
    </source>
</evidence>
<organism evidence="3">
    <name type="scientific">Angiostrongylus costaricensis</name>
    <name type="common">Nematode worm</name>
    <dbReference type="NCBI Taxonomy" id="334426"/>
    <lineage>
        <taxon>Eukaryota</taxon>
        <taxon>Metazoa</taxon>
        <taxon>Ecdysozoa</taxon>
        <taxon>Nematoda</taxon>
        <taxon>Chromadorea</taxon>
        <taxon>Rhabditida</taxon>
        <taxon>Rhabditina</taxon>
        <taxon>Rhabditomorpha</taxon>
        <taxon>Strongyloidea</taxon>
        <taxon>Metastrongylidae</taxon>
        <taxon>Angiostrongylus</taxon>
    </lineage>
</organism>
<dbReference type="WBParaSite" id="ACOC_0000721601-mRNA-1">
    <property type="protein sequence ID" value="ACOC_0000721601-mRNA-1"/>
    <property type="gene ID" value="ACOC_0000721601"/>
</dbReference>